<evidence type="ECO:0000259" key="17">
    <source>
        <dbReference type="SMART" id="SM00562"/>
    </source>
</evidence>
<evidence type="ECO:0000256" key="14">
    <source>
        <dbReference type="PROSITE-ProRule" id="PRU00706"/>
    </source>
</evidence>
<feature type="binding site" evidence="13 14">
    <location>
        <position position="59"/>
    </location>
    <ligand>
        <name>ATP</name>
        <dbReference type="ChEBI" id="CHEBI:30616"/>
    </ligand>
</feature>
<feature type="active site" description="Pros-phosphohistidine intermediate" evidence="13 14">
    <location>
        <position position="117"/>
    </location>
</feature>
<evidence type="ECO:0000256" key="10">
    <source>
        <dbReference type="ARBA" id="ARBA00022840"/>
    </source>
</evidence>
<comment type="catalytic activity">
    <reaction evidence="13 16">
        <text>a 2'-deoxyribonucleoside 5'-diphosphate + ATP = a 2'-deoxyribonucleoside 5'-triphosphate + ADP</text>
        <dbReference type="Rhea" id="RHEA:44640"/>
        <dbReference type="ChEBI" id="CHEBI:30616"/>
        <dbReference type="ChEBI" id="CHEBI:61560"/>
        <dbReference type="ChEBI" id="CHEBI:73316"/>
        <dbReference type="ChEBI" id="CHEBI:456216"/>
        <dbReference type="EC" id="2.7.4.6"/>
    </reaction>
</comment>
<dbReference type="GO" id="GO:0006228">
    <property type="term" value="P:UTP biosynthetic process"/>
    <property type="evidence" value="ECO:0007669"/>
    <property type="project" value="UniProtKB-UniRule"/>
</dbReference>
<keyword evidence="5 13" id="KW-0597">Phosphoprotein</keyword>
<dbReference type="GO" id="GO:0005737">
    <property type="term" value="C:cytoplasm"/>
    <property type="evidence" value="ECO:0007669"/>
    <property type="project" value="UniProtKB-SubCell"/>
</dbReference>
<evidence type="ECO:0000256" key="9">
    <source>
        <dbReference type="ARBA" id="ARBA00022777"/>
    </source>
</evidence>
<comment type="subcellular location">
    <subcellularLocation>
        <location evidence="13">Cytoplasm</location>
    </subcellularLocation>
</comment>
<comment type="function">
    <text evidence="13">Major role in the synthesis of nucleoside triphosphates other than ATP. The ATP gamma phosphate is transferred to the NDP beta phosphate via a ping-pong mechanism, using a phosphorylated active-site intermediate.</text>
</comment>
<evidence type="ECO:0000256" key="11">
    <source>
        <dbReference type="ARBA" id="ARBA00022842"/>
    </source>
</evidence>
<evidence type="ECO:0000256" key="2">
    <source>
        <dbReference type="ARBA" id="ARBA00008142"/>
    </source>
</evidence>
<evidence type="ECO:0000256" key="12">
    <source>
        <dbReference type="ARBA" id="ARBA00023080"/>
    </source>
</evidence>
<evidence type="ECO:0000256" key="8">
    <source>
        <dbReference type="ARBA" id="ARBA00022741"/>
    </source>
</evidence>
<dbReference type="InterPro" id="IPR023005">
    <property type="entry name" value="Nucleoside_diP_kinase_AS"/>
</dbReference>
<dbReference type="FunFam" id="3.30.70.141:FF:000003">
    <property type="entry name" value="Nucleoside diphosphate kinase"/>
    <property type="match status" value="1"/>
</dbReference>
<dbReference type="SMART" id="SM00562">
    <property type="entry name" value="NDK"/>
    <property type="match status" value="1"/>
</dbReference>
<dbReference type="PROSITE" id="PS00469">
    <property type="entry name" value="NDPK"/>
    <property type="match status" value="1"/>
</dbReference>
<dbReference type="Pfam" id="PF00334">
    <property type="entry name" value="NDK"/>
    <property type="match status" value="1"/>
</dbReference>
<evidence type="ECO:0000256" key="15">
    <source>
        <dbReference type="RuleBase" id="RU004011"/>
    </source>
</evidence>
<keyword evidence="13" id="KW-0963">Cytoplasm</keyword>
<dbReference type="GO" id="GO:0006241">
    <property type="term" value="P:CTP biosynthetic process"/>
    <property type="evidence" value="ECO:0007669"/>
    <property type="project" value="UniProtKB-UniRule"/>
</dbReference>
<dbReference type="PANTHER" id="PTHR11349">
    <property type="entry name" value="NUCLEOSIDE DIPHOSPHATE KINASE"/>
    <property type="match status" value="1"/>
</dbReference>
<comment type="caution">
    <text evidence="18">The sequence shown here is derived from an EMBL/GenBank/DDBJ whole genome shotgun (WGS) entry which is preliminary data.</text>
</comment>
<evidence type="ECO:0000256" key="16">
    <source>
        <dbReference type="RuleBase" id="RU004013"/>
    </source>
</evidence>
<feature type="domain" description="Nucleoside diphosphate kinase-like" evidence="17">
    <location>
        <begin position="3"/>
        <end position="140"/>
    </location>
</feature>
<evidence type="ECO:0000256" key="1">
    <source>
        <dbReference type="ARBA" id="ARBA00001946"/>
    </source>
</evidence>
<dbReference type="EC" id="2.7.4.6" evidence="3 13"/>
<comment type="subunit">
    <text evidence="13">Homotetramer.</text>
</comment>
<comment type="cofactor">
    <cofactor evidence="1 13">
        <name>Mg(2+)</name>
        <dbReference type="ChEBI" id="CHEBI:18420"/>
    </cofactor>
</comment>
<evidence type="ECO:0000256" key="7">
    <source>
        <dbReference type="ARBA" id="ARBA00022723"/>
    </source>
</evidence>
<feature type="binding site" evidence="13 14">
    <location>
        <position position="87"/>
    </location>
    <ligand>
        <name>ATP</name>
        <dbReference type="ChEBI" id="CHEBI:30616"/>
    </ligand>
</feature>
<keyword evidence="6 13" id="KW-0808">Transferase</keyword>
<dbReference type="GO" id="GO:0004550">
    <property type="term" value="F:nucleoside diphosphate kinase activity"/>
    <property type="evidence" value="ECO:0007669"/>
    <property type="project" value="UniProtKB-UniRule"/>
</dbReference>
<dbReference type="GO" id="GO:0006183">
    <property type="term" value="P:GTP biosynthetic process"/>
    <property type="evidence" value="ECO:0007669"/>
    <property type="project" value="UniProtKB-UniRule"/>
</dbReference>
<dbReference type="GO" id="GO:0005524">
    <property type="term" value="F:ATP binding"/>
    <property type="evidence" value="ECO:0007669"/>
    <property type="project" value="UniProtKB-UniRule"/>
</dbReference>
<comment type="catalytic activity">
    <reaction evidence="13">
        <text>a ribonucleoside 5'-diphosphate + ATP = a ribonucleoside 5'-triphosphate + ADP</text>
        <dbReference type="Rhea" id="RHEA:18113"/>
        <dbReference type="ChEBI" id="CHEBI:30616"/>
        <dbReference type="ChEBI" id="CHEBI:57930"/>
        <dbReference type="ChEBI" id="CHEBI:61557"/>
        <dbReference type="ChEBI" id="CHEBI:456216"/>
        <dbReference type="EC" id="2.7.4.6"/>
    </reaction>
</comment>
<reference evidence="18" key="1">
    <citation type="journal article" date="2020" name="mSystems">
        <title>Genome- and Community-Level Interaction Insights into Carbon Utilization and Element Cycling Functions of Hydrothermarchaeota in Hydrothermal Sediment.</title>
        <authorList>
            <person name="Zhou Z."/>
            <person name="Liu Y."/>
            <person name="Xu W."/>
            <person name="Pan J."/>
            <person name="Luo Z.H."/>
            <person name="Li M."/>
        </authorList>
    </citation>
    <scope>NUCLEOTIDE SEQUENCE [LARGE SCALE GENOMIC DNA]</scope>
    <source>
        <strain evidence="18">SpSt-767</strain>
    </source>
</reference>
<keyword evidence="10 13" id="KW-0067">ATP-binding</keyword>
<organism evidence="18">
    <name type="scientific">Desulfobacca acetoxidans</name>
    <dbReference type="NCBI Taxonomy" id="60893"/>
    <lineage>
        <taxon>Bacteria</taxon>
        <taxon>Pseudomonadati</taxon>
        <taxon>Thermodesulfobacteriota</taxon>
        <taxon>Desulfobaccia</taxon>
        <taxon>Desulfobaccales</taxon>
        <taxon>Desulfobaccaceae</taxon>
        <taxon>Desulfobacca</taxon>
    </lineage>
</organism>
<evidence type="ECO:0000256" key="6">
    <source>
        <dbReference type="ARBA" id="ARBA00022679"/>
    </source>
</evidence>
<comment type="similarity">
    <text evidence="2 13 14 15">Belongs to the NDK family.</text>
</comment>
<evidence type="ECO:0000256" key="3">
    <source>
        <dbReference type="ARBA" id="ARBA00012966"/>
    </source>
</evidence>
<sequence>MATEQTLSLIKPDGVLRGLIGEVIGRFEKAGLRIRAMKMLHLTKEQAQRFYAVHKERPFYDSLTAFMSSGPIVAMILEGDGAIQKNRDLMGATDYRQAVPGTIRADFARDIEANIVHGSDGPDTARTEISFFFSGMELAESSGS</sequence>
<dbReference type="GO" id="GO:0046872">
    <property type="term" value="F:metal ion binding"/>
    <property type="evidence" value="ECO:0007669"/>
    <property type="project" value="UniProtKB-KW"/>
</dbReference>
<dbReference type="CDD" id="cd04413">
    <property type="entry name" value="NDPk_I"/>
    <property type="match status" value="1"/>
</dbReference>
<evidence type="ECO:0000313" key="18">
    <source>
        <dbReference type="EMBL" id="HHS30294.1"/>
    </source>
</evidence>
<dbReference type="PROSITE" id="PS51374">
    <property type="entry name" value="NDPK_LIKE"/>
    <property type="match status" value="1"/>
</dbReference>
<dbReference type="EMBL" id="DTGR01000179">
    <property type="protein sequence ID" value="HHS30294.1"/>
    <property type="molecule type" value="Genomic_DNA"/>
</dbReference>
<dbReference type="InterPro" id="IPR034907">
    <property type="entry name" value="NDK-like_dom"/>
</dbReference>
<accession>A0A7V6DQJ5</accession>
<proteinExistence type="inferred from homology"/>
<dbReference type="Gene3D" id="3.30.70.141">
    <property type="entry name" value="Nucleoside diphosphate kinase-like domain"/>
    <property type="match status" value="1"/>
</dbReference>
<evidence type="ECO:0000256" key="5">
    <source>
        <dbReference type="ARBA" id="ARBA00022553"/>
    </source>
</evidence>
<keyword evidence="7 13" id="KW-0479">Metal-binding</keyword>
<evidence type="ECO:0000256" key="4">
    <source>
        <dbReference type="ARBA" id="ARBA00017632"/>
    </source>
</evidence>
<dbReference type="NCBIfam" id="NF001908">
    <property type="entry name" value="PRK00668.1"/>
    <property type="match status" value="1"/>
</dbReference>
<keyword evidence="9 13" id="KW-0418">Kinase</keyword>
<keyword evidence="11 13" id="KW-0460">Magnesium</keyword>
<dbReference type="AlphaFoldDB" id="A0A7V6DQJ5"/>
<feature type="binding site" evidence="13 14">
    <location>
        <position position="11"/>
    </location>
    <ligand>
        <name>ATP</name>
        <dbReference type="ChEBI" id="CHEBI:30616"/>
    </ligand>
</feature>
<feature type="binding site" evidence="13 14">
    <location>
        <position position="93"/>
    </location>
    <ligand>
        <name>ATP</name>
        <dbReference type="ChEBI" id="CHEBI:30616"/>
    </ligand>
</feature>
<feature type="binding site" evidence="13 14">
    <location>
        <position position="114"/>
    </location>
    <ligand>
        <name>ATP</name>
        <dbReference type="ChEBI" id="CHEBI:30616"/>
    </ligand>
</feature>
<dbReference type="PRINTS" id="PR01243">
    <property type="entry name" value="NUCDPKINASE"/>
</dbReference>
<evidence type="ECO:0000256" key="13">
    <source>
        <dbReference type="HAMAP-Rule" id="MF_00451"/>
    </source>
</evidence>
<keyword evidence="12 13" id="KW-0546">Nucleotide metabolism</keyword>
<name>A0A7V6DQJ5_9BACT</name>
<dbReference type="InterPro" id="IPR036850">
    <property type="entry name" value="NDK-like_dom_sf"/>
</dbReference>
<keyword evidence="8 13" id="KW-0547">Nucleotide-binding</keyword>
<dbReference type="SUPFAM" id="SSF54919">
    <property type="entry name" value="Nucleoside diphosphate kinase, NDK"/>
    <property type="match status" value="1"/>
</dbReference>
<protein>
    <recommendedName>
        <fullName evidence="4 13">Nucleoside diphosphate kinase</fullName>
        <shortName evidence="13">NDK</shortName>
        <shortName evidence="13">NDP kinase</shortName>
        <ecNumber evidence="3 13">2.7.4.6</ecNumber>
    </recommendedName>
    <alternativeName>
        <fullName evidence="13">Nucleoside-2-P kinase</fullName>
    </alternativeName>
</protein>
<gene>
    <name evidence="13" type="primary">ndk</name>
    <name evidence="18" type="ORF">ENV52_11410</name>
</gene>
<feature type="binding site" evidence="13 14">
    <location>
        <position position="104"/>
    </location>
    <ligand>
        <name>ATP</name>
        <dbReference type="ChEBI" id="CHEBI:30616"/>
    </ligand>
</feature>
<dbReference type="HAMAP" id="MF_00451">
    <property type="entry name" value="NDP_kinase"/>
    <property type="match status" value="1"/>
</dbReference>
<dbReference type="InterPro" id="IPR001564">
    <property type="entry name" value="Nucleoside_diP_kinase"/>
</dbReference>